<dbReference type="EnsemblPlants" id="QL02p028402:mrna">
    <property type="protein sequence ID" value="QL02p028402:mrna:CDS:1"/>
    <property type="gene ID" value="QL02p028402"/>
</dbReference>
<dbReference type="EC" id="3.2.1.28" evidence="2"/>
<evidence type="ECO:0000256" key="4">
    <source>
        <dbReference type="ARBA" id="ARBA00031637"/>
    </source>
</evidence>
<reference evidence="6" key="1">
    <citation type="journal article" date="2016" name="G3 (Bethesda)">
        <title>First Draft Assembly and Annotation of the Genome of a California Endemic Oak Quercus lobata Nee (Fagaceae).</title>
        <authorList>
            <person name="Sork V.L."/>
            <person name="Fitz-Gibbon S.T."/>
            <person name="Puiu D."/>
            <person name="Crepeau M."/>
            <person name="Gugger P.F."/>
            <person name="Sherman R."/>
            <person name="Stevens K."/>
            <person name="Langley C.H."/>
            <person name="Pellegrini M."/>
            <person name="Salzberg S.L."/>
        </authorList>
    </citation>
    <scope>NUCLEOTIDE SEQUENCE [LARGE SCALE GENOMIC DNA]</scope>
    <source>
        <strain evidence="6">cv. SW786</strain>
    </source>
</reference>
<evidence type="ECO:0000256" key="3">
    <source>
        <dbReference type="ARBA" id="ARBA00030473"/>
    </source>
</evidence>
<name>A0A7N2KUK7_QUELO</name>
<dbReference type="SUPFAM" id="SSF48208">
    <property type="entry name" value="Six-hairpin glycosidases"/>
    <property type="match status" value="1"/>
</dbReference>
<dbReference type="Proteomes" id="UP000594261">
    <property type="component" value="Chromosome 2"/>
</dbReference>
<dbReference type="PANTHER" id="PTHR23403:SF1">
    <property type="entry name" value="TREHALASE"/>
    <property type="match status" value="1"/>
</dbReference>
<dbReference type="Gene3D" id="1.50.10.10">
    <property type="match status" value="1"/>
</dbReference>
<dbReference type="AlphaFoldDB" id="A0A7N2KUK7"/>
<organism evidence="5 6">
    <name type="scientific">Quercus lobata</name>
    <name type="common">Valley oak</name>
    <dbReference type="NCBI Taxonomy" id="97700"/>
    <lineage>
        <taxon>Eukaryota</taxon>
        <taxon>Viridiplantae</taxon>
        <taxon>Streptophyta</taxon>
        <taxon>Embryophyta</taxon>
        <taxon>Tracheophyta</taxon>
        <taxon>Spermatophyta</taxon>
        <taxon>Magnoliopsida</taxon>
        <taxon>eudicotyledons</taxon>
        <taxon>Gunneridae</taxon>
        <taxon>Pentapetalae</taxon>
        <taxon>rosids</taxon>
        <taxon>fabids</taxon>
        <taxon>Fagales</taxon>
        <taxon>Fagaceae</taxon>
        <taxon>Quercus</taxon>
    </lineage>
</organism>
<reference evidence="5" key="2">
    <citation type="submission" date="2021-01" db="UniProtKB">
        <authorList>
            <consortium name="EnsemblPlants"/>
        </authorList>
    </citation>
    <scope>IDENTIFICATION</scope>
</reference>
<comment type="similarity">
    <text evidence="1">Belongs to the glycosyl hydrolase 37 family.</text>
</comment>
<evidence type="ECO:0000256" key="2">
    <source>
        <dbReference type="ARBA" id="ARBA00012757"/>
    </source>
</evidence>
<dbReference type="Gramene" id="QL02p028402:mrna">
    <property type="protein sequence ID" value="QL02p028402:mrna:CDS:1"/>
    <property type="gene ID" value="QL02p028402"/>
</dbReference>
<dbReference type="InterPro" id="IPR001661">
    <property type="entry name" value="Glyco_hydro_37"/>
</dbReference>
<dbReference type="InterPro" id="IPR008928">
    <property type="entry name" value="6-hairpin_glycosidase_sf"/>
</dbReference>
<proteinExistence type="inferred from homology"/>
<sequence length="201" mass="22800">MAITESLSNCSSSDTGPVIPTTPLVTFLERVQEAALKTFNETNFDPKLYVDLSLKLDLSTTEKAFDEVRKSANGSLSVEGLKGFIEKYFEGAGNDMVYIEPVDFVSEPEGFLPKVENPEVRAWALEVHALWKNLSRKVSDEVHKRPELNTILPLPEQVMIPGSRFREVYYWDSYWVIRLVLLSFSLFVFNKSSSTTTTFET</sequence>
<evidence type="ECO:0000256" key="1">
    <source>
        <dbReference type="ARBA" id="ARBA00005615"/>
    </source>
</evidence>
<accession>A0A7N2KUK7</accession>
<evidence type="ECO:0000313" key="5">
    <source>
        <dbReference type="EnsemblPlants" id="QL02p028402:mrna:CDS:1"/>
    </source>
</evidence>
<dbReference type="GO" id="GO:0004555">
    <property type="term" value="F:alpha,alpha-trehalase activity"/>
    <property type="evidence" value="ECO:0007669"/>
    <property type="project" value="UniProtKB-EC"/>
</dbReference>
<evidence type="ECO:0000313" key="6">
    <source>
        <dbReference type="Proteomes" id="UP000594261"/>
    </source>
</evidence>
<dbReference type="GO" id="GO:0005993">
    <property type="term" value="P:trehalose catabolic process"/>
    <property type="evidence" value="ECO:0007669"/>
    <property type="project" value="TreeGrafter"/>
</dbReference>
<dbReference type="PANTHER" id="PTHR23403">
    <property type="entry name" value="TREHALASE"/>
    <property type="match status" value="1"/>
</dbReference>
<protein>
    <recommendedName>
        <fullName evidence="2">alpha,alpha-trehalase</fullName>
        <ecNumber evidence="2">3.2.1.28</ecNumber>
    </recommendedName>
    <alternativeName>
        <fullName evidence="3">Alpha,alpha-trehalase</fullName>
    </alternativeName>
    <alternativeName>
        <fullName evidence="4">Alpha,alpha-trehalose glucohydrolase</fullName>
    </alternativeName>
</protein>
<dbReference type="InParanoid" id="A0A7N2KUK7"/>
<keyword evidence="6" id="KW-1185">Reference proteome</keyword>
<dbReference type="Pfam" id="PF01204">
    <property type="entry name" value="Trehalase"/>
    <property type="match status" value="1"/>
</dbReference>
<dbReference type="InterPro" id="IPR012341">
    <property type="entry name" value="6hp_glycosidase-like_sf"/>
</dbReference>